<evidence type="ECO:0000256" key="7">
    <source>
        <dbReference type="ARBA" id="ARBA00022692"/>
    </source>
</evidence>
<dbReference type="Pfam" id="PF14770">
    <property type="entry name" value="TMEM18"/>
    <property type="match status" value="1"/>
</dbReference>
<dbReference type="Proteomes" id="UP001212152">
    <property type="component" value="Unassembled WGS sequence"/>
</dbReference>
<comment type="cofactor">
    <cofactor evidence="1">
        <name>Mg(2+)</name>
        <dbReference type="ChEBI" id="CHEBI:18420"/>
    </cofactor>
</comment>
<comment type="catalytic activity">
    <reaction evidence="12">
        <text>n isopentenyl diphosphate + (2E,6E)-farnesyl diphosphate = a di-trans,poly-cis-polyprenyl diphosphate + n diphosphate</text>
        <dbReference type="Rhea" id="RHEA:53008"/>
        <dbReference type="Rhea" id="RHEA-COMP:19494"/>
        <dbReference type="ChEBI" id="CHEBI:33019"/>
        <dbReference type="ChEBI" id="CHEBI:128769"/>
        <dbReference type="ChEBI" id="CHEBI:136960"/>
        <dbReference type="ChEBI" id="CHEBI:175763"/>
        <dbReference type="EC" id="2.5.1.87"/>
    </reaction>
</comment>
<organism evidence="14 15">
    <name type="scientific">Geranomyces variabilis</name>
    <dbReference type="NCBI Taxonomy" id="109894"/>
    <lineage>
        <taxon>Eukaryota</taxon>
        <taxon>Fungi</taxon>
        <taxon>Fungi incertae sedis</taxon>
        <taxon>Chytridiomycota</taxon>
        <taxon>Chytridiomycota incertae sedis</taxon>
        <taxon>Chytridiomycetes</taxon>
        <taxon>Spizellomycetales</taxon>
        <taxon>Powellomycetaceae</taxon>
        <taxon>Geranomyces</taxon>
    </lineage>
</organism>
<proteinExistence type="inferred from homology"/>
<feature type="transmembrane region" description="Helical" evidence="13">
    <location>
        <begin position="120"/>
        <end position="144"/>
    </location>
</feature>
<evidence type="ECO:0000256" key="13">
    <source>
        <dbReference type="SAM" id="Phobius"/>
    </source>
</evidence>
<protein>
    <recommendedName>
        <fullName evidence="5">ditrans,polycis-polyprenyl diphosphate synthase [(2E,6E)-farnesyldiphosphate specific]</fullName>
        <ecNumber evidence="5">2.5.1.87</ecNumber>
    </recommendedName>
</protein>
<evidence type="ECO:0000256" key="6">
    <source>
        <dbReference type="ARBA" id="ARBA00022679"/>
    </source>
</evidence>
<dbReference type="EMBL" id="JADGJQ010000024">
    <property type="protein sequence ID" value="KAJ3178794.1"/>
    <property type="molecule type" value="Genomic_DNA"/>
</dbReference>
<feature type="transmembrane region" description="Helical" evidence="13">
    <location>
        <begin position="81"/>
        <end position="100"/>
    </location>
</feature>
<dbReference type="InterPro" id="IPR038887">
    <property type="entry name" value="Nus1/NgBR"/>
</dbReference>
<keyword evidence="6" id="KW-0808">Transferase</keyword>
<evidence type="ECO:0000256" key="1">
    <source>
        <dbReference type="ARBA" id="ARBA00001946"/>
    </source>
</evidence>
<sequence length="421" mass="46491">MGVLHQLIPPAILKPLLASSSRSGSSVKAFYDLCAQAFWEFIEDLLHFIESVDWSEPFLSVMIAFHIGLVVWMLRSQKSHLQTAINFTVVAVLVCFARPLNNLLSANYALFSRVNYFDPHGAFMGVMWLAPLMADMVFLMWTLLEQTSEMMVQVKKKQMQLQRKRAEAAAAKPASIAPAPRRRKASVSVPLLRPMRSAPHIIVRALHWLLDTYARIVPFMRMLALSWKGAPRVRGPSHVAVSFRGLVVPYPEEIARIVGWCINSEVAVLTLHDTKGTLKERATDIAETLVSANVRVLVSGMDIGSPPAEPPALYLNIVSNSDGRAALAAVARALATHSSKPVINVDSVTAALQAGKVKLPSDEPNLIFLTHTTISSGMDIGNFVPWDIRLTEFAATKEDLILPAFDCGLRQYAKSQKRFGK</sequence>
<dbReference type="EC" id="2.5.1.87" evidence="5"/>
<dbReference type="GO" id="GO:0045547">
    <property type="term" value="F:ditrans,polycis-polyprenyl diphosphate synthase [(2E,6E)-farnesyl diphosphate specific] activity"/>
    <property type="evidence" value="ECO:0007669"/>
    <property type="project" value="UniProtKB-EC"/>
</dbReference>
<evidence type="ECO:0000256" key="10">
    <source>
        <dbReference type="ARBA" id="ARBA00022989"/>
    </source>
</evidence>
<keyword evidence="7 13" id="KW-0812">Transmembrane</keyword>
<dbReference type="PANTHER" id="PTHR21528:SF0">
    <property type="entry name" value="DEHYDRODOLICHYL DIPHOSPHATE SYNTHASE COMPLEX SUBUNIT NUS1"/>
    <property type="match status" value="1"/>
</dbReference>
<reference evidence="14" key="1">
    <citation type="submission" date="2020-05" db="EMBL/GenBank/DDBJ databases">
        <title>Phylogenomic resolution of chytrid fungi.</title>
        <authorList>
            <person name="Stajich J.E."/>
            <person name="Amses K."/>
            <person name="Simmons R."/>
            <person name="Seto K."/>
            <person name="Myers J."/>
            <person name="Bonds A."/>
            <person name="Quandt C.A."/>
            <person name="Barry K."/>
            <person name="Liu P."/>
            <person name="Grigoriev I."/>
            <person name="Longcore J.E."/>
            <person name="James T.Y."/>
        </authorList>
    </citation>
    <scope>NUCLEOTIDE SEQUENCE</scope>
    <source>
        <strain evidence="14">JEL0379</strain>
    </source>
</reference>
<name>A0AAD5TKZ4_9FUNG</name>
<comment type="caution">
    <text evidence="14">The sequence shown here is derived from an EMBL/GenBank/DDBJ whole genome shotgun (WGS) entry which is preliminary data.</text>
</comment>
<evidence type="ECO:0000313" key="14">
    <source>
        <dbReference type="EMBL" id="KAJ3178794.1"/>
    </source>
</evidence>
<keyword evidence="11 13" id="KW-0472">Membrane</keyword>
<dbReference type="GO" id="GO:0005789">
    <property type="term" value="C:endoplasmic reticulum membrane"/>
    <property type="evidence" value="ECO:0007669"/>
    <property type="project" value="UniProtKB-SubCell"/>
</dbReference>
<dbReference type="GO" id="GO:1904423">
    <property type="term" value="C:dehydrodolichyl diphosphate synthase complex"/>
    <property type="evidence" value="ECO:0007669"/>
    <property type="project" value="InterPro"/>
</dbReference>
<evidence type="ECO:0000256" key="12">
    <source>
        <dbReference type="ARBA" id="ARBA00047353"/>
    </source>
</evidence>
<evidence type="ECO:0000256" key="3">
    <source>
        <dbReference type="ARBA" id="ARBA00004922"/>
    </source>
</evidence>
<keyword evidence="15" id="KW-1185">Reference proteome</keyword>
<evidence type="ECO:0000256" key="5">
    <source>
        <dbReference type="ARBA" id="ARBA00012596"/>
    </source>
</evidence>
<keyword evidence="8" id="KW-0256">Endoplasmic reticulum</keyword>
<comment type="similarity">
    <text evidence="4">Belongs to the UPP synthase family.</text>
</comment>
<comment type="subcellular location">
    <subcellularLocation>
        <location evidence="2">Endoplasmic reticulum membrane</location>
    </subcellularLocation>
</comment>
<dbReference type="PANTHER" id="PTHR21528">
    <property type="entry name" value="DEHYDRODOLICHYL DIPHOSPHATE SYNTHASE COMPLEX SUBUNIT NUS1"/>
    <property type="match status" value="1"/>
</dbReference>
<dbReference type="AlphaFoldDB" id="A0AAD5TKZ4"/>
<evidence type="ECO:0000256" key="2">
    <source>
        <dbReference type="ARBA" id="ARBA00004586"/>
    </source>
</evidence>
<dbReference type="InterPro" id="IPR036424">
    <property type="entry name" value="UPP_synth-like_sf"/>
</dbReference>
<dbReference type="SUPFAM" id="SSF64005">
    <property type="entry name" value="Undecaprenyl diphosphate synthase"/>
    <property type="match status" value="1"/>
</dbReference>
<keyword evidence="9" id="KW-0460">Magnesium</keyword>
<keyword evidence="10 13" id="KW-1133">Transmembrane helix</keyword>
<feature type="transmembrane region" description="Helical" evidence="13">
    <location>
        <begin position="57"/>
        <end position="74"/>
    </location>
</feature>
<evidence type="ECO:0000313" key="15">
    <source>
        <dbReference type="Proteomes" id="UP001212152"/>
    </source>
</evidence>
<evidence type="ECO:0000256" key="11">
    <source>
        <dbReference type="ARBA" id="ARBA00023136"/>
    </source>
</evidence>
<comment type="pathway">
    <text evidence="3">Protein modification; protein glycosylation.</text>
</comment>
<gene>
    <name evidence="14" type="ORF">HDU87_003349</name>
</gene>
<dbReference type="InterPro" id="IPR026721">
    <property type="entry name" value="TMEM18"/>
</dbReference>
<dbReference type="Gene3D" id="3.40.1180.10">
    <property type="entry name" value="Decaprenyl diphosphate synthase-like"/>
    <property type="match status" value="1"/>
</dbReference>
<evidence type="ECO:0000256" key="8">
    <source>
        <dbReference type="ARBA" id="ARBA00022824"/>
    </source>
</evidence>
<evidence type="ECO:0000256" key="9">
    <source>
        <dbReference type="ARBA" id="ARBA00022842"/>
    </source>
</evidence>
<accession>A0AAD5TKZ4</accession>
<evidence type="ECO:0000256" key="4">
    <source>
        <dbReference type="ARBA" id="ARBA00005432"/>
    </source>
</evidence>